<proteinExistence type="predicted"/>
<dbReference type="STRING" id="1236220.SAMN04488112_10988"/>
<dbReference type="Gene3D" id="3.40.630.30">
    <property type="match status" value="1"/>
</dbReference>
<keyword evidence="2" id="KW-0808">Transferase</keyword>
<dbReference type="SUPFAM" id="SSF55729">
    <property type="entry name" value="Acyl-CoA N-acyltransferases (Nat)"/>
    <property type="match status" value="1"/>
</dbReference>
<evidence type="ECO:0000313" key="3">
    <source>
        <dbReference type="Proteomes" id="UP000199387"/>
    </source>
</evidence>
<name>A0A1G6MBA2_9BACL</name>
<keyword evidence="3" id="KW-1185">Reference proteome</keyword>
<evidence type="ECO:0000259" key="1">
    <source>
        <dbReference type="PROSITE" id="PS51186"/>
    </source>
</evidence>
<dbReference type="InterPro" id="IPR000182">
    <property type="entry name" value="GNAT_dom"/>
</dbReference>
<dbReference type="Proteomes" id="UP000199387">
    <property type="component" value="Unassembled WGS sequence"/>
</dbReference>
<dbReference type="EMBL" id="FMZA01000009">
    <property type="protein sequence ID" value="SDC52597.1"/>
    <property type="molecule type" value="Genomic_DNA"/>
</dbReference>
<reference evidence="2 3" key="1">
    <citation type="submission" date="2016-10" db="EMBL/GenBank/DDBJ databases">
        <authorList>
            <person name="de Groot N.N."/>
        </authorList>
    </citation>
    <scope>NUCLEOTIDE SEQUENCE [LARGE SCALE GENOMIC DNA]</scope>
    <source>
        <strain evidence="2 3">DSM 45514</strain>
    </source>
</reference>
<feature type="domain" description="N-acetyltransferase" evidence="1">
    <location>
        <begin position="3"/>
        <end position="147"/>
    </location>
</feature>
<organism evidence="2 3">
    <name type="scientific">Melghirimyces thermohalophilus</name>
    <dbReference type="NCBI Taxonomy" id="1236220"/>
    <lineage>
        <taxon>Bacteria</taxon>
        <taxon>Bacillati</taxon>
        <taxon>Bacillota</taxon>
        <taxon>Bacilli</taxon>
        <taxon>Bacillales</taxon>
        <taxon>Thermoactinomycetaceae</taxon>
        <taxon>Melghirimyces</taxon>
    </lineage>
</organism>
<gene>
    <name evidence="2" type="ORF">SAMN04488112_10988</name>
</gene>
<accession>A0A1G6MBA2</accession>
<dbReference type="RefSeq" id="WP_091569619.1">
    <property type="nucleotide sequence ID" value="NZ_FMZA01000009.1"/>
</dbReference>
<dbReference type="AlphaFoldDB" id="A0A1G6MBA2"/>
<evidence type="ECO:0000313" key="2">
    <source>
        <dbReference type="EMBL" id="SDC52597.1"/>
    </source>
</evidence>
<dbReference type="GO" id="GO:0016747">
    <property type="term" value="F:acyltransferase activity, transferring groups other than amino-acyl groups"/>
    <property type="evidence" value="ECO:0007669"/>
    <property type="project" value="InterPro"/>
</dbReference>
<dbReference type="PROSITE" id="PS51186">
    <property type="entry name" value="GNAT"/>
    <property type="match status" value="1"/>
</dbReference>
<protein>
    <submittedName>
        <fullName evidence="2">Amino-acid N-acetyltransferase</fullName>
    </submittedName>
</protein>
<dbReference type="OrthoDB" id="2678531at2"/>
<dbReference type="InterPro" id="IPR016181">
    <property type="entry name" value="Acyl_CoA_acyltransferase"/>
</dbReference>
<sequence>MMVAVRRADKGDGETIARLLRQAGISDRGVDDHLGHFLIVEEEGSCRTIGTVGLEIYGDKGLLRSFVMESDAWNGKTGLELIDVVLSYVRQSELREIYLLAGIASNIFEHFGFRAVEWRALPEAISQSVKSRAIRPEEGVPMVYRNS</sequence>